<dbReference type="PRINTS" id="PR01162">
    <property type="entry name" value="ALPHATUBULIN"/>
</dbReference>
<accession>A0A9X9MBP6</accession>
<dbReference type="PANTHER" id="PTHR11588">
    <property type="entry name" value="TUBULIN"/>
    <property type="match status" value="1"/>
</dbReference>
<dbReference type="EMBL" id="CYRY02045920">
    <property type="protein sequence ID" value="VCX41445.1"/>
    <property type="molecule type" value="Genomic_DNA"/>
</dbReference>
<comment type="subcellular location">
    <subcellularLocation>
        <location evidence="1">Cytoplasm</location>
    </subcellularLocation>
</comment>
<keyword evidence="7" id="KW-0342">GTP-binding</keyword>
<dbReference type="InterPro" id="IPR018316">
    <property type="entry name" value="Tubulin/FtsZ_2-layer-sand-dom"/>
</dbReference>
<feature type="domain" description="Tubulin/FtsZ 2-layer sandwich" evidence="9">
    <location>
        <begin position="54"/>
        <end position="102"/>
    </location>
</feature>
<name>A0A9X9MBP6_GULGU</name>
<proteinExistence type="inferred from homology"/>
<dbReference type="GO" id="GO:0007017">
    <property type="term" value="P:microtubule-based process"/>
    <property type="evidence" value="ECO:0007669"/>
    <property type="project" value="InterPro"/>
</dbReference>
<sequence>ICWRNLDIECPVYTNRNRLIGQIVSSITTSLSFNGALNVDLTEFQTKSVPYLCIHFLAAYAHVISVEKTYHEQVFVTQITNACFEPVNQMMKCAPAMVNSCLADYCTTATWFPKMSMLPLPPPRPSIPSSVWIGPPLVSNLALIISFPLWYLLETCLKYEPLPRPELTWTTSIA</sequence>
<evidence type="ECO:0000256" key="3">
    <source>
        <dbReference type="ARBA" id="ARBA00022490"/>
    </source>
</evidence>
<gene>
    <name evidence="10" type="ORF">BN2614_LOCUS1</name>
</gene>
<comment type="similarity">
    <text evidence="2">Belongs to the tubulin family.</text>
</comment>
<dbReference type="InterPro" id="IPR000217">
    <property type="entry name" value="Tubulin"/>
</dbReference>
<organism evidence="10 11">
    <name type="scientific">Gulo gulo</name>
    <name type="common">Wolverine</name>
    <name type="synonym">Gluton</name>
    <dbReference type="NCBI Taxonomy" id="48420"/>
    <lineage>
        <taxon>Eukaryota</taxon>
        <taxon>Metazoa</taxon>
        <taxon>Chordata</taxon>
        <taxon>Craniata</taxon>
        <taxon>Vertebrata</taxon>
        <taxon>Euteleostomi</taxon>
        <taxon>Mammalia</taxon>
        <taxon>Eutheria</taxon>
        <taxon>Laurasiatheria</taxon>
        <taxon>Carnivora</taxon>
        <taxon>Caniformia</taxon>
        <taxon>Musteloidea</taxon>
        <taxon>Mustelidae</taxon>
        <taxon>Guloninae</taxon>
        <taxon>Gulo</taxon>
    </lineage>
</organism>
<reference evidence="10 11" key="1">
    <citation type="submission" date="2018-10" db="EMBL/GenBank/DDBJ databases">
        <authorList>
            <person name="Ekblom R."/>
            <person name="Jareborg N."/>
        </authorList>
    </citation>
    <scope>NUCLEOTIDE SEQUENCE [LARGE SCALE GENOMIC DNA]</scope>
    <source>
        <tissue evidence="10">Muscle</tissue>
    </source>
</reference>
<feature type="non-terminal residue" evidence="10">
    <location>
        <position position="1"/>
    </location>
</feature>
<evidence type="ECO:0000256" key="8">
    <source>
        <dbReference type="ARBA" id="ARBA00049117"/>
    </source>
</evidence>
<keyword evidence="3" id="KW-0963">Cytoplasm</keyword>
<dbReference type="InterPro" id="IPR002452">
    <property type="entry name" value="Alpha_tubulin"/>
</dbReference>
<dbReference type="GO" id="GO:0016787">
    <property type="term" value="F:hydrolase activity"/>
    <property type="evidence" value="ECO:0007669"/>
    <property type="project" value="UniProtKB-KW"/>
</dbReference>
<dbReference type="GO" id="GO:0005874">
    <property type="term" value="C:microtubule"/>
    <property type="evidence" value="ECO:0007669"/>
    <property type="project" value="UniProtKB-KW"/>
</dbReference>
<dbReference type="GO" id="GO:0005525">
    <property type="term" value="F:GTP binding"/>
    <property type="evidence" value="ECO:0007669"/>
    <property type="project" value="UniProtKB-KW"/>
</dbReference>
<dbReference type="Gene3D" id="3.40.50.1440">
    <property type="entry name" value="Tubulin/FtsZ, GTPase domain"/>
    <property type="match status" value="1"/>
</dbReference>
<evidence type="ECO:0000256" key="6">
    <source>
        <dbReference type="ARBA" id="ARBA00022801"/>
    </source>
</evidence>
<keyword evidence="6" id="KW-0378">Hydrolase</keyword>
<comment type="caution">
    <text evidence="10">The sequence shown here is derived from an EMBL/GenBank/DDBJ whole genome shotgun (WGS) entry which is preliminary data.</text>
</comment>
<dbReference type="AlphaFoldDB" id="A0A9X9MBP6"/>
<evidence type="ECO:0000256" key="1">
    <source>
        <dbReference type="ARBA" id="ARBA00004496"/>
    </source>
</evidence>
<protein>
    <recommendedName>
        <fullName evidence="9">Tubulin/FtsZ 2-layer sandwich domain-containing protein</fullName>
    </recommendedName>
</protein>
<keyword evidence="5" id="KW-0547">Nucleotide-binding</keyword>
<dbReference type="GO" id="GO:0005737">
    <property type="term" value="C:cytoplasm"/>
    <property type="evidence" value="ECO:0007669"/>
    <property type="project" value="UniProtKB-SubCell"/>
</dbReference>
<dbReference type="GO" id="GO:0005200">
    <property type="term" value="F:structural constituent of cytoskeleton"/>
    <property type="evidence" value="ECO:0007669"/>
    <property type="project" value="InterPro"/>
</dbReference>
<comment type="catalytic activity">
    <reaction evidence="8">
        <text>GTP + H2O = GDP + phosphate + H(+)</text>
        <dbReference type="Rhea" id="RHEA:19669"/>
        <dbReference type="ChEBI" id="CHEBI:15377"/>
        <dbReference type="ChEBI" id="CHEBI:15378"/>
        <dbReference type="ChEBI" id="CHEBI:37565"/>
        <dbReference type="ChEBI" id="CHEBI:43474"/>
        <dbReference type="ChEBI" id="CHEBI:58189"/>
    </reaction>
    <physiologicalReaction direction="left-to-right" evidence="8">
        <dbReference type="Rhea" id="RHEA:19670"/>
    </physiologicalReaction>
</comment>
<evidence type="ECO:0000259" key="9">
    <source>
        <dbReference type="Pfam" id="PF03953"/>
    </source>
</evidence>
<dbReference type="SUPFAM" id="SSF55307">
    <property type="entry name" value="Tubulin C-terminal domain-like"/>
    <property type="match status" value="1"/>
</dbReference>
<evidence type="ECO:0000313" key="10">
    <source>
        <dbReference type="EMBL" id="VCX41445.1"/>
    </source>
</evidence>
<dbReference type="Proteomes" id="UP000269945">
    <property type="component" value="Unassembled WGS sequence"/>
</dbReference>
<evidence type="ECO:0000256" key="5">
    <source>
        <dbReference type="ARBA" id="ARBA00022741"/>
    </source>
</evidence>
<keyword evidence="4" id="KW-0493">Microtubule</keyword>
<evidence type="ECO:0000313" key="11">
    <source>
        <dbReference type="Proteomes" id="UP000269945"/>
    </source>
</evidence>
<dbReference type="Pfam" id="PF03953">
    <property type="entry name" value="Tubulin_C"/>
    <property type="match status" value="1"/>
</dbReference>
<evidence type="ECO:0000256" key="4">
    <source>
        <dbReference type="ARBA" id="ARBA00022701"/>
    </source>
</evidence>
<dbReference type="InterPro" id="IPR036525">
    <property type="entry name" value="Tubulin/FtsZ_GTPase_sf"/>
</dbReference>
<evidence type="ECO:0000256" key="2">
    <source>
        <dbReference type="ARBA" id="ARBA00009636"/>
    </source>
</evidence>
<keyword evidence="11" id="KW-1185">Reference proteome</keyword>
<evidence type="ECO:0000256" key="7">
    <source>
        <dbReference type="ARBA" id="ARBA00023134"/>
    </source>
</evidence>
<dbReference type="InterPro" id="IPR008280">
    <property type="entry name" value="Tub_FtsZ_C"/>
</dbReference>